<name>A0AAU9IZ57_9CILI</name>
<reference evidence="3" key="1">
    <citation type="submission" date="2021-09" db="EMBL/GenBank/DDBJ databases">
        <authorList>
            <consortium name="AG Swart"/>
            <person name="Singh M."/>
            <person name="Singh A."/>
            <person name="Seah K."/>
            <person name="Emmerich C."/>
        </authorList>
    </citation>
    <scope>NUCLEOTIDE SEQUENCE</scope>
    <source>
        <strain evidence="3">ATCC30299</strain>
    </source>
</reference>
<comment type="caution">
    <text evidence="3">The sequence shown here is derived from an EMBL/GenBank/DDBJ whole genome shotgun (WGS) entry which is preliminary data.</text>
</comment>
<keyword evidence="4" id="KW-1185">Reference proteome</keyword>
<dbReference type="EMBL" id="CAJZBQ010000020">
    <property type="protein sequence ID" value="CAG9318459.1"/>
    <property type="molecule type" value="Genomic_DNA"/>
</dbReference>
<evidence type="ECO:0000313" key="4">
    <source>
        <dbReference type="Proteomes" id="UP001162131"/>
    </source>
</evidence>
<evidence type="ECO:0008006" key="5">
    <source>
        <dbReference type="Google" id="ProtNLM"/>
    </source>
</evidence>
<organism evidence="3 4">
    <name type="scientific">Blepharisma stoltei</name>
    <dbReference type="NCBI Taxonomy" id="1481888"/>
    <lineage>
        <taxon>Eukaryota</taxon>
        <taxon>Sar</taxon>
        <taxon>Alveolata</taxon>
        <taxon>Ciliophora</taxon>
        <taxon>Postciliodesmatophora</taxon>
        <taxon>Heterotrichea</taxon>
        <taxon>Heterotrichida</taxon>
        <taxon>Blepharismidae</taxon>
        <taxon>Blepharisma</taxon>
    </lineage>
</organism>
<evidence type="ECO:0000313" key="3">
    <source>
        <dbReference type="EMBL" id="CAG9318459.1"/>
    </source>
</evidence>
<keyword evidence="1" id="KW-0175">Coiled coil</keyword>
<accession>A0AAU9IZ57</accession>
<protein>
    <recommendedName>
        <fullName evidence="5">Kinetochore protein SPC25</fullName>
    </recommendedName>
</protein>
<dbReference type="AlphaFoldDB" id="A0AAU9IZ57"/>
<sequence>MEEARPLKRQLSDEEQDKRFKTNENDTVMVPGPKNAINSNDEKNQEEVNTNPAGLNFVELSKLIKDTEPGKSALKTIETNHSETFTNEISKAQNLNVDSAFFPINKRSEELIKLFELKIKEKEELLARISEIKAKIHEKNKVCEKINLKSAEKKEALKCEIKRIRRERENMDKELQRDNDNLRKIIEFYKTLSGVTVEELGLGRFKIIVRNIQDEFVFVLGEDGNTFNYELLSATISDSKIPSYLRAEINIDKQDASVLLDKVMSILHYYVLNNLFLYAYQENTGIHSLKGFSSIFFYLKNYYEN</sequence>
<evidence type="ECO:0000256" key="2">
    <source>
        <dbReference type="SAM" id="MobiDB-lite"/>
    </source>
</evidence>
<gene>
    <name evidence="3" type="ORF">BSTOLATCC_MIC20933</name>
</gene>
<evidence type="ECO:0000256" key="1">
    <source>
        <dbReference type="SAM" id="Coils"/>
    </source>
</evidence>
<feature type="compositionally biased region" description="Basic and acidic residues" evidence="2">
    <location>
        <begin position="1"/>
        <end position="24"/>
    </location>
</feature>
<feature type="region of interest" description="Disordered" evidence="2">
    <location>
        <begin position="1"/>
        <end position="48"/>
    </location>
</feature>
<feature type="coiled-coil region" evidence="1">
    <location>
        <begin position="105"/>
        <end position="181"/>
    </location>
</feature>
<dbReference type="Proteomes" id="UP001162131">
    <property type="component" value="Unassembled WGS sequence"/>
</dbReference>
<proteinExistence type="predicted"/>